<dbReference type="Proteomes" id="UP000276282">
    <property type="component" value="Unassembled WGS sequence"/>
</dbReference>
<dbReference type="OrthoDB" id="1273975at2"/>
<protein>
    <recommendedName>
        <fullName evidence="4">Thrombospondin type 3 repeat-containing protein</fullName>
    </recommendedName>
</protein>
<feature type="compositionally biased region" description="Acidic residues" evidence="1">
    <location>
        <begin position="340"/>
        <end position="353"/>
    </location>
</feature>
<evidence type="ECO:0000313" key="2">
    <source>
        <dbReference type="EMBL" id="RKS50640.1"/>
    </source>
</evidence>
<sequence length="543" mass="58956">MKIFKHSIAFLAVFALLFTSCSKEETDVAGADGQDTFQLQFGTLLNDFAKQSKDHLSDDPVVCSDAAPSYVLVALTNSDDEWVGGMNPEADGADASDFIKVNLKDNNGSWETEYSDVLGLPAGTYQLQYFIVYSADDEVLWVAPREGGAYASSVMDPLPQEIMLGAGTKPYVEVDVLCYVPRMEDAFGYIFFDINLIRITNNYCVFVNYCYDETGREYPANFQVDVWGDAYDGTNVIVDGAMNSVSGEGNAFAATVLCFPLPPLGEDGMYYVRVTVLDAGAYIAGASDFVEYTITQADIDAQLLDTPRYEHVRINCGDDNGNGNGGDNCETDPTGPQCDPDGDNLTNEEEEELGTNPNDPDTDDDGKNDDVDDCPITTVLTGQVDPDGDGCWTDPIVGCTPTDCELTSTSGGNCYDVSVDLADSSIVYTITGETDLELRGDKGQLDPDVLFGIANVVLDGTNVQVTLDTPNVIDRIKGYRVKIWPSDESDARIVECFHTLCDNEIVAPSGNQLAIPLTFSDYEYTYPVFITIEAVICEDIVGP</sequence>
<evidence type="ECO:0000256" key="1">
    <source>
        <dbReference type="SAM" id="MobiDB-lite"/>
    </source>
</evidence>
<gene>
    <name evidence="2" type="ORF">BC962_2412</name>
</gene>
<evidence type="ECO:0008006" key="4">
    <source>
        <dbReference type="Google" id="ProtNLM"/>
    </source>
</evidence>
<dbReference type="EMBL" id="RBLG01000003">
    <property type="protein sequence ID" value="RKS50640.1"/>
    <property type="molecule type" value="Genomic_DNA"/>
</dbReference>
<proteinExistence type="predicted"/>
<dbReference type="PROSITE" id="PS51257">
    <property type="entry name" value="PROKAR_LIPOPROTEIN"/>
    <property type="match status" value="1"/>
</dbReference>
<dbReference type="AlphaFoldDB" id="A0A495PLA9"/>
<keyword evidence="3" id="KW-1185">Reference proteome</keyword>
<accession>A0A495PLA9</accession>
<comment type="caution">
    <text evidence="2">The sequence shown here is derived from an EMBL/GenBank/DDBJ whole genome shotgun (WGS) entry which is preliminary data.</text>
</comment>
<reference evidence="2 3" key="1">
    <citation type="submission" date="2018-10" db="EMBL/GenBank/DDBJ databases">
        <title>Genomic Encyclopedia of Archaeal and Bacterial Type Strains, Phase II (KMG-II): from individual species to whole genera.</title>
        <authorList>
            <person name="Goeker M."/>
        </authorList>
    </citation>
    <scope>NUCLEOTIDE SEQUENCE [LARGE SCALE GENOMIC DNA]</scope>
    <source>
        <strain evidence="2 3">DSM 19839</strain>
    </source>
</reference>
<organism evidence="2 3">
    <name type="scientific">Gillisia mitskevichiae</name>
    <dbReference type="NCBI Taxonomy" id="270921"/>
    <lineage>
        <taxon>Bacteria</taxon>
        <taxon>Pseudomonadati</taxon>
        <taxon>Bacteroidota</taxon>
        <taxon>Flavobacteriia</taxon>
        <taxon>Flavobacteriales</taxon>
        <taxon>Flavobacteriaceae</taxon>
        <taxon>Gillisia</taxon>
    </lineage>
</organism>
<feature type="region of interest" description="Disordered" evidence="1">
    <location>
        <begin position="320"/>
        <end position="375"/>
    </location>
</feature>
<feature type="compositionally biased region" description="Acidic residues" evidence="1">
    <location>
        <begin position="360"/>
        <end position="373"/>
    </location>
</feature>
<name>A0A495PLA9_9FLAO</name>
<dbReference type="RefSeq" id="WP_121346238.1">
    <property type="nucleotide sequence ID" value="NZ_RBLG01000003.1"/>
</dbReference>
<evidence type="ECO:0000313" key="3">
    <source>
        <dbReference type="Proteomes" id="UP000276282"/>
    </source>
</evidence>